<dbReference type="PANTHER" id="PTHR14196:SF12">
    <property type="entry name" value="ZINC FINGER PROTEIN 208-LIKE"/>
    <property type="match status" value="1"/>
</dbReference>
<dbReference type="STRING" id="47428.A0A284S891"/>
<evidence type="ECO:0000256" key="6">
    <source>
        <dbReference type="ARBA" id="ARBA00022833"/>
    </source>
</evidence>
<dbReference type="PROSITE" id="PS00028">
    <property type="entry name" value="ZINC_FINGER_C2H2_1"/>
    <property type="match status" value="2"/>
</dbReference>
<keyword evidence="4" id="KW-0677">Repeat</keyword>
<evidence type="ECO:0000256" key="10">
    <source>
        <dbReference type="PROSITE-ProRule" id="PRU00042"/>
    </source>
</evidence>
<feature type="domain" description="C2H2-type" evidence="12">
    <location>
        <begin position="123"/>
        <end position="152"/>
    </location>
</feature>
<evidence type="ECO:0000256" key="5">
    <source>
        <dbReference type="ARBA" id="ARBA00022771"/>
    </source>
</evidence>
<proteinExistence type="inferred from homology"/>
<dbReference type="Gene3D" id="3.30.160.60">
    <property type="entry name" value="Classic Zinc Finger"/>
    <property type="match status" value="2"/>
</dbReference>
<dbReference type="PANTHER" id="PTHR14196">
    <property type="entry name" value="ODD-SKIPPED - RELATED"/>
    <property type="match status" value="1"/>
</dbReference>
<keyword evidence="9" id="KW-0539">Nucleus</keyword>
<evidence type="ECO:0000256" key="7">
    <source>
        <dbReference type="ARBA" id="ARBA00023015"/>
    </source>
</evidence>
<dbReference type="InterPro" id="IPR050717">
    <property type="entry name" value="C2H2-ZF_Transcription_Reg"/>
</dbReference>
<dbReference type="SUPFAM" id="SSF57667">
    <property type="entry name" value="beta-beta-alpha zinc fingers"/>
    <property type="match status" value="1"/>
</dbReference>
<dbReference type="Pfam" id="PF00096">
    <property type="entry name" value="zf-C2H2"/>
    <property type="match status" value="2"/>
</dbReference>
<feature type="compositionally biased region" description="Low complexity" evidence="11">
    <location>
        <begin position="51"/>
        <end position="66"/>
    </location>
</feature>
<feature type="domain" description="C2H2-type" evidence="12">
    <location>
        <begin position="95"/>
        <end position="122"/>
    </location>
</feature>
<dbReference type="GO" id="GO:0008270">
    <property type="term" value="F:zinc ion binding"/>
    <property type="evidence" value="ECO:0007669"/>
    <property type="project" value="UniProtKB-KW"/>
</dbReference>
<keyword evidence="5 10" id="KW-0863">Zinc-finger</keyword>
<dbReference type="GO" id="GO:0000981">
    <property type="term" value="F:DNA-binding transcription factor activity, RNA polymerase II-specific"/>
    <property type="evidence" value="ECO:0007669"/>
    <property type="project" value="TreeGrafter"/>
</dbReference>
<evidence type="ECO:0000259" key="12">
    <source>
        <dbReference type="PROSITE" id="PS50157"/>
    </source>
</evidence>
<keyword evidence="7" id="KW-0805">Transcription regulation</keyword>
<dbReference type="AlphaFoldDB" id="A0A284S891"/>
<evidence type="ECO:0000313" key="13">
    <source>
        <dbReference type="EMBL" id="SJL17186.1"/>
    </source>
</evidence>
<evidence type="ECO:0000256" key="9">
    <source>
        <dbReference type="ARBA" id="ARBA00023242"/>
    </source>
</evidence>
<dbReference type="FunFam" id="3.30.160.60:FF:000193">
    <property type="entry name" value="Zinc finger protein 300"/>
    <property type="match status" value="1"/>
</dbReference>
<evidence type="ECO:0000256" key="1">
    <source>
        <dbReference type="ARBA" id="ARBA00004123"/>
    </source>
</evidence>
<dbReference type="OrthoDB" id="6077919at2759"/>
<dbReference type="Proteomes" id="UP000219338">
    <property type="component" value="Unassembled WGS sequence"/>
</dbReference>
<evidence type="ECO:0000256" key="4">
    <source>
        <dbReference type="ARBA" id="ARBA00022737"/>
    </source>
</evidence>
<keyword evidence="3" id="KW-0479">Metal-binding</keyword>
<evidence type="ECO:0000256" key="8">
    <source>
        <dbReference type="ARBA" id="ARBA00023163"/>
    </source>
</evidence>
<accession>A0A284S891</accession>
<comment type="subcellular location">
    <subcellularLocation>
        <location evidence="1">Nucleus</location>
    </subcellularLocation>
</comment>
<keyword evidence="6" id="KW-0862">Zinc</keyword>
<dbReference type="InterPro" id="IPR013087">
    <property type="entry name" value="Znf_C2H2_type"/>
</dbReference>
<dbReference type="InterPro" id="IPR036236">
    <property type="entry name" value="Znf_C2H2_sf"/>
</dbReference>
<sequence length="245" mass="28029">MTFSLPSIHEMFPEHMLRSPPDWRRAPSTVIHSPPPPPPPSRDTRCSFNVLRSDPSSASLASSTSLPYPPPPRYKSSSLSSEDDDEVLAKEDKKHICAVCDKRFNRPSSLRIHVNTHTGATPFQCPFPGCGRGFNVNSNMRRHYRNHTNSGAVATGPKYPSSWRVCRPYQKLRINESEYVWHPSSSSSTSSDNDEEETRGNLRSAREAYRSSGYDEKYGERDFDRRRMSEVRDEHSARRLYARMH</sequence>
<keyword evidence="14" id="KW-1185">Reference proteome</keyword>
<protein>
    <recommendedName>
        <fullName evidence="12">C2H2-type domain-containing protein</fullName>
    </recommendedName>
</protein>
<feature type="compositionally biased region" description="Basic and acidic residues" evidence="11">
    <location>
        <begin position="198"/>
        <end position="237"/>
    </location>
</feature>
<keyword evidence="8" id="KW-0804">Transcription</keyword>
<organism evidence="13 14">
    <name type="scientific">Armillaria ostoyae</name>
    <name type="common">Armillaria root rot fungus</name>
    <dbReference type="NCBI Taxonomy" id="47428"/>
    <lineage>
        <taxon>Eukaryota</taxon>
        <taxon>Fungi</taxon>
        <taxon>Dikarya</taxon>
        <taxon>Basidiomycota</taxon>
        <taxon>Agaricomycotina</taxon>
        <taxon>Agaricomycetes</taxon>
        <taxon>Agaricomycetidae</taxon>
        <taxon>Agaricales</taxon>
        <taxon>Marasmiineae</taxon>
        <taxon>Physalacriaceae</taxon>
        <taxon>Armillaria</taxon>
    </lineage>
</organism>
<gene>
    <name evidence="13" type="ORF">ARMOST_20731</name>
</gene>
<evidence type="ECO:0000256" key="11">
    <source>
        <dbReference type="SAM" id="MobiDB-lite"/>
    </source>
</evidence>
<evidence type="ECO:0000313" key="14">
    <source>
        <dbReference type="Proteomes" id="UP000219338"/>
    </source>
</evidence>
<dbReference type="GO" id="GO:0005634">
    <property type="term" value="C:nucleus"/>
    <property type="evidence" value="ECO:0007669"/>
    <property type="project" value="UniProtKB-SubCell"/>
</dbReference>
<evidence type="ECO:0000256" key="2">
    <source>
        <dbReference type="ARBA" id="ARBA00006991"/>
    </source>
</evidence>
<comment type="similarity">
    <text evidence="2">Belongs to the krueppel C2H2-type zinc-finger protein family.</text>
</comment>
<name>A0A284S891_ARMOS</name>
<feature type="region of interest" description="Disordered" evidence="11">
    <location>
        <begin position="17"/>
        <end position="87"/>
    </location>
</feature>
<reference evidence="14" key="1">
    <citation type="journal article" date="2017" name="Nat. Ecol. Evol.">
        <title>Genome expansion and lineage-specific genetic innovations in the forest pathogenic fungi Armillaria.</title>
        <authorList>
            <person name="Sipos G."/>
            <person name="Prasanna A.N."/>
            <person name="Walter M.C."/>
            <person name="O'Connor E."/>
            <person name="Balint B."/>
            <person name="Krizsan K."/>
            <person name="Kiss B."/>
            <person name="Hess J."/>
            <person name="Varga T."/>
            <person name="Slot J."/>
            <person name="Riley R."/>
            <person name="Boka B."/>
            <person name="Rigling D."/>
            <person name="Barry K."/>
            <person name="Lee J."/>
            <person name="Mihaltcheva S."/>
            <person name="LaButti K."/>
            <person name="Lipzen A."/>
            <person name="Waldron R."/>
            <person name="Moloney N.M."/>
            <person name="Sperisen C."/>
            <person name="Kredics L."/>
            <person name="Vagvoelgyi C."/>
            <person name="Patrignani A."/>
            <person name="Fitzpatrick D."/>
            <person name="Nagy I."/>
            <person name="Doyle S."/>
            <person name="Anderson J.B."/>
            <person name="Grigoriev I.V."/>
            <person name="Gueldener U."/>
            <person name="Muensterkoetter M."/>
            <person name="Nagy L.G."/>
        </authorList>
    </citation>
    <scope>NUCLEOTIDE SEQUENCE [LARGE SCALE GENOMIC DNA]</scope>
    <source>
        <strain evidence="14">C18/9</strain>
    </source>
</reference>
<feature type="region of interest" description="Disordered" evidence="11">
    <location>
        <begin position="180"/>
        <end position="245"/>
    </location>
</feature>
<dbReference type="GO" id="GO:0000977">
    <property type="term" value="F:RNA polymerase II transcription regulatory region sequence-specific DNA binding"/>
    <property type="evidence" value="ECO:0007669"/>
    <property type="project" value="TreeGrafter"/>
</dbReference>
<dbReference type="PROSITE" id="PS50157">
    <property type="entry name" value="ZINC_FINGER_C2H2_2"/>
    <property type="match status" value="2"/>
</dbReference>
<evidence type="ECO:0000256" key="3">
    <source>
        <dbReference type="ARBA" id="ARBA00022723"/>
    </source>
</evidence>
<dbReference type="EMBL" id="FUEG01000041">
    <property type="protein sequence ID" value="SJL17186.1"/>
    <property type="molecule type" value="Genomic_DNA"/>
</dbReference>
<dbReference type="SMART" id="SM00355">
    <property type="entry name" value="ZnF_C2H2"/>
    <property type="match status" value="2"/>
</dbReference>